<dbReference type="PANTHER" id="PTHR47894">
    <property type="entry name" value="HTH-TYPE TRANSCRIPTIONAL REGULATOR GADX"/>
    <property type="match status" value="1"/>
</dbReference>
<protein>
    <submittedName>
        <fullName evidence="5">AraC family transcriptional regulator</fullName>
    </submittedName>
</protein>
<evidence type="ECO:0000256" key="2">
    <source>
        <dbReference type="ARBA" id="ARBA00023125"/>
    </source>
</evidence>
<dbReference type="RefSeq" id="WP_169281916.1">
    <property type="nucleotide sequence ID" value="NZ_CP051680.1"/>
</dbReference>
<dbReference type="InterPro" id="IPR018060">
    <property type="entry name" value="HTH_AraC"/>
</dbReference>
<dbReference type="Proteomes" id="UP000502248">
    <property type="component" value="Chromosome"/>
</dbReference>
<evidence type="ECO:0000256" key="1">
    <source>
        <dbReference type="ARBA" id="ARBA00023015"/>
    </source>
</evidence>
<dbReference type="Pfam" id="PF12833">
    <property type="entry name" value="HTH_18"/>
    <property type="match status" value="1"/>
</dbReference>
<dbReference type="EMBL" id="CP051680">
    <property type="protein sequence ID" value="QJD85656.1"/>
    <property type="molecule type" value="Genomic_DNA"/>
</dbReference>
<dbReference type="SMART" id="SM00342">
    <property type="entry name" value="HTH_ARAC"/>
    <property type="match status" value="1"/>
</dbReference>
<sequence>MGHGLSVGMIPPILSFLVRRGYDSESFCRFASFDTRILQEAEARIPEEEFDRLLVAAAAFTNDSCFGLHLGQSIELSNLGILGYVLLNCNTIGEALAAYRTYNIILCSGIDMEPETNHRETVIAFKVCDSARQASRQALEGMISSLYTILLKLSCRNITLGKLQLAHEASEEERNAYQNIFGIHPEFGGESNLLSLESEVMQYPILFSNQELLSTFEAYAVEARKQLLYGRSFADQVYKWIAGCMPSRFPDVTEAAQNFNVSVRMLQVKLKQEETTYNSLFNKARKEFAVYYLKRTQLAIGEIAYLLQFSEPSAFQSAFKKWTGMPPGEYRETCRYRQRGEPYHMQNSGGDTC</sequence>
<proteinExistence type="predicted"/>
<dbReference type="Gene3D" id="1.10.10.60">
    <property type="entry name" value="Homeodomain-like"/>
    <property type="match status" value="1"/>
</dbReference>
<dbReference type="KEGG" id="cheb:HH215_22370"/>
<evidence type="ECO:0000259" key="4">
    <source>
        <dbReference type="PROSITE" id="PS01124"/>
    </source>
</evidence>
<dbReference type="GO" id="GO:0000976">
    <property type="term" value="F:transcription cis-regulatory region binding"/>
    <property type="evidence" value="ECO:0007669"/>
    <property type="project" value="TreeGrafter"/>
</dbReference>
<dbReference type="PROSITE" id="PS01124">
    <property type="entry name" value="HTH_ARAC_FAMILY_2"/>
    <property type="match status" value="1"/>
</dbReference>
<keyword evidence="6" id="KW-1185">Reference proteome</keyword>
<keyword evidence="2" id="KW-0238">DNA-binding</keyword>
<dbReference type="PANTHER" id="PTHR47894:SF1">
    <property type="entry name" value="HTH-TYPE TRANSCRIPTIONAL REGULATOR VQSM"/>
    <property type="match status" value="1"/>
</dbReference>
<accession>A0A7Z2ZMR3</accession>
<dbReference type="Pfam" id="PF12625">
    <property type="entry name" value="Arabinose_bd"/>
    <property type="match status" value="1"/>
</dbReference>
<organism evidence="5 6">
    <name type="scientific">Cohnella herbarum</name>
    <dbReference type="NCBI Taxonomy" id="2728023"/>
    <lineage>
        <taxon>Bacteria</taxon>
        <taxon>Bacillati</taxon>
        <taxon>Bacillota</taxon>
        <taxon>Bacilli</taxon>
        <taxon>Bacillales</taxon>
        <taxon>Paenibacillaceae</taxon>
        <taxon>Cohnella</taxon>
    </lineage>
</organism>
<gene>
    <name evidence="5" type="ORF">HH215_22370</name>
</gene>
<dbReference type="InterPro" id="IPR009057">
    <property type="entry name" value="Homeodomain-like_sf"/>
</dbReference>
<dbReference type="SUPFAM" id="SSF46689">
    <property type="entry name" value="Homeodomain-like"/>
    <property type="match status" value="1"/>
</dbReference>
<dbReference type="AlphaFoldDB" id="A0A7Z2ZMR3"/>
<evidence type="ECO:0000313" key="5">
    <source>
        <dbReference type="EMBL" id="QJD85656.1"/>
    </source>
</evidence>
<reference evidence="5 6" key="1">
    <citation type="submission" date="2020-04" db="EMBL/GenBank/DDBJ databases">
        <title>Genome sequencing of novel species.</title>
        <authorList>
            <person name="Heo J."/>
            <person name="Kim S.-J."/>
            <person name="Kim J.-S."/>
            <person name="Hong S.-B."/>
            <person name="Kwon S.-W."/>
        </authorList>
    </citation>
    <scope>NUCLEOTIDE SEQUENCE [LARGE SCALE GENOMIC DNA]</scope>
    <source>
        <strain evidence="5 6">MFER-1</strain>
    </source>
</reference>
<keyword evidence="3" id="KW-0804">Transcription</keyword>
<name>A0A7Z2ZMR3_9BACL</name>
<feature type="domain" description="HTH araC/xylS-type" evidence="4">
    <location>
        <begin position="235"/>
        <end position="333"/>
    </location>
</feature>
<evidence type="ECO:0000256" key="3">
    <source>
        <dbReference type="ARBA" id="ARBA00023163"/>
    </source>
</evidence>
<dbReference type="GO" id="GO:0003700">
    <property type="term" value="F:DNA-binding transcription factor activity"/>
    <property type="evidence" value="ECO:0007669"/>
    <property type="project" value="InterPro"/>
</dbReference>
<dbReference type="GO" id="GO:0005829">
    <property type="term" value="C:cytosol"/>
    <property type="evidence" value="ECO:0007669"/>
    <property type="project" value="TreeGrafter"/>
</dbReference>
<evidence type="ECO:0000313" key="6">
    <source>
        <dbReference type="Proteomes" id="UP000502248"/>
    </source>
</evidence>
<keyword evidence="1" id="KW-0805">Transcription regulation</keyword>
<dbReference type="InterPro" id="IPR032687">
    <property type="entry name" value="AraC-type_N"/>
</dbReference>